<evidence type="ECO:0000313" key="1">
    <source>
        <dbReference type="EMBL" id="CAB4184811.1"/>
    </source>
</evidence>
<accession>A0A6J5QTS5</accession>
<reference evidence="1" key="1">
    <citation type="submission" date="2020-05" db="EMBL/GenBank/DDBJ databases">
        <authorList>
            <person name="Chiriac C."/>
            <person name="Salcher M."/>
            <person name="Ghai R."/>
            <person name="Kavagutti S V."/>
        </authorList>
    </citation>
    <scope>NUCLEOTIDE SEQUENCE</scope>
</reference>
<organism evidence="1">
    <name type="scientific">uncultured Caudovirales phage</name>
    <dbReference type="NCBI Taxonomy" id="2100421"/>
    <lineage>
        <taxon>Viruses</taxon>
        <taxon>Duplodnaviria</taxon>
        <taxon>Heunggongvirae</taxon>
        <taxon>Uroviricota</taxon>
        <taxon>Caudoviricetes</taxon>
        <taxon>Peduoviridae</taxon>
        <taxon>Maltschvirus</taxon>
        <taxon>Maltschvirus maltsch</taxon>
    </lineage>
</organism>
<dbReference type="EMBL" id="LR797061">
    <property type="protein sequence ID" value="CAB4184811.1"/>
    <property type="molecule type" value="Genomic_DNA"/>
</dbReference>
<proteinExistence type="predicted"/>
<gene>
    <name evidence="1" type="ORF">UFOVP1122_34</name>
</gene>
<name>A0A6J5QTS5_9CAUD</name>
<sequence>MNRARFALLWVTAGVLAVALTLASGYALAADAPAPRLPIPNAECIPCPPGGAR</sequence>
<protein>
    <submittedName>
        <fullName evidence="1">Uncharacterized protein</fullName>
    </submittedName>
</protein>